<dbReference type="EMBL" id="GGEC01043285">
    <property type="protein sequence ID" value="MBX23769.1"/>
    <property type="molecule type" value="Transcribed_RNA"/>
</dbReference>
<name>A0A2P2M0P2_RHIMU</name>
<proteinExistence type="predicted"/>
<accession>A0A2P2M0P2</accession>
<protein>
    <submittedName>
        <fullName evidence="1">Uncharacterized protein</fullName>
    </submittedName>
</protein>
<evidence type="ECO:0000313" key="1">
    <source>
        <dbReference type="EMBL" id="MBX23769.1"/>
    </source>
</evidence>
<reference evidence="1" key="1">
    <citation type="submission" date="2018-02" db="EMBL/GenBank/DDBJ databases">
        <title>Rhizophora mucronata_Transcriptome.</title>
        <authorList>
            <person name="Meera S.P."/>
            <person name="Sreeshan A."/>
            <person name="Augustine A."/>
        </authorList>
    </citation>
    <scope>NUCLEOTIDE SEQUENCE</scope>
    <source>
        <tissue evidence="1">Leaf</tissue>
    </source>
</reference>
<dbReference type="AlphaFoldDB" id="A0A2P2M0P2"/>
<sequence>MYGLLHIHMYVHARAHMLSQIHEYSSFFFFLFLVLELEHY</sequence>
<organism evidence="1">
    <name type="scientific">Rhizophora mucronata</name>
    <name type="common">Asiatic mangrove</name>
    <dbReference type="NCBI Taxonomy" id="61149"/>
    <lineage>
        <taxon>Eukaryota</taxon>
        <taxon>Viridiplantae</taxon>
        <taxon>Streptophyta</taxon>
        <taxon>Embryophyta</taxon>
        <taxon>Tracheophyta</taxon>
        <taxon>Spermatophyta</taxon>
        <taxon>Magnoliopsida</taxon>
        <taxon>eudicotyledons</taxon>
        <taxon>Gunneridae</taxon>
        <taxon>Pentapetalae</taxon>
        <taxon>rosids</taxon>
        <taxon>fabids</taxon>
        <taxon>Malpighiales</taxon>
        <taxon>Rhizophoraceae</taxon>
        <taxon>Rhizophora</taxon>
    </lineage>
</organism>